<proteinExistence type="predicted"/>
<feature type="compositionally biased region" description="Low complexity" evidence="1">
    <location>
        <begin position="390"/>
        <end position="406"/>
    </location>
</feature>
<gene>
    <name evidence="3" type="primary">RSRC2_2</name>
    <name evidence="3" type="ORF">FJT64_015074</name>
</gene>
<dbReference type="OrthoDB" id="1928974at2759"/>
<evidence type="ECO:0000256" key="1">
    <source>
        <dbReference type="SAM" id="MobiDB-lite"/>
    </source>
</evidence>
<evidence type="ECO:0000259" key="2">
    <source>
        <dbReference type="Pfam" id="PF15477"/>
    </source>
</evidence>
<dbReference type="Proteomes" id="UP000440578">
    <property type="component" value="Unassembled WGS sequence"/>
</dbReference>
<evidence type="ECO:0000313" key="4">
    <source>
        <dbReference type="Proteomes" id="UP000440578"/>
    </source>
</evidence>
<feature type="region of interest" description="Disordered" evidence="1">
    <location>
        <begin position="1"/>
        <end position="302"/>
    </location>
</feature>
<dbReference type="AlphaFoldDB" id="A0A6A4X435"/>
<dbReference type="EMBL" id="VIIS01000017">
    <property type="protein sequence ID" value="KAF0314496.1"/>
    <property type="molecule type" value="Genomic_DNA"/>
</dbReference>
<name>A0A6A4X435_AMPAM</name>
<keyword evidence="4" id="KW-1185">Reference proteome</keyword>
<dbReference type="InterPro" id="IPR028124">
    <property type="entry name" value="SMAP_dom"/>
</dbReference>
<evidence type="ECO:0000313" key="3">
    <source>
        <dbReference type="EMBL" id="KAF0314496.1"/>
    </source>
</evidence>
<feature type="compositionally biased region" description="Basic and acidic residues" evidence="1">
    <location>
        <begin position="71"/>
        <end position="241"/>
    </location>
</feature>
<feature type="compositionally biased region" description="Basic and acidic residues" evidence="1">
    <location>
        <begin position="274"/>
        <end position="283"/>
    </location>
</feature>
<accession>A0A6A4X435</accession>
<feature type="region of interest" description="Disordered" evidence="1">
    <location>
        <begin position="382"/>
        <end position="413"/>
    </location>
</feature>
<reference evidence="3 4" key="1">
    <citation type="submission" date="2019-07" db="EMBL/GenBank/DDBJ databases">
        <title>Draft genome assembly of a fouling barnacle, Amphibalanus amphitrite (Darwin, 1854): The first reference genome for Thecostraca.</title>
        <authorList>
            <person name="Kim W."/>
        </authorList>
    </citation>
    <scope>NUCLEOTIDE SEQUENCE [LARGE SCALE GENOMIC DNA]</scope>
    <source>
        <strain evidence="3">SNU_AA5</strain>
        <tissue evidence="3">Soma without cirri and trophi</tissue>
    </source>
</reference>
<dbReference type="PANTHER" id="PTHR22426:SF2">
    <property type="entry name" value="ARGININE_SERINE-RICH COILED-COIL PROTEIN 2"/>
    <property type="match status" value="1"/>
</dbReference>
<dbReference type="PANTHER" id="PTHR22426">
    <property type="entry name" value="ARGININE_SERINE-RICH COILED-COIL PROTEIN 2"/>
    <property type="match status" value="1"/>
</dbReference>
<feature type="compositionally biased region" description="Basic residues" evidence="1">
    <location>
        <begin position="256"/>
        <end position="273"/>
    </location>
</feature>
<organism evidence="3 4">
    <name type="scientific">Amphibalanus amphitrite</name>
    <name type="common">Striped barnacle</name>
    <name type="synonym">Balanus amphitrite</name>
    <dbReference type="NCBI Taxonomy" id="1232801"/>
    <lineage>
        <taxon>Eukaryota</taxon>
        <taxon>Metazoa</taxon>
        <taxon>Ecdysozoa</taxon>
        <taxon>Arthropoda</taxon>
        <taxon>Crustacea</taxon>
        <taxon>Multicrustacea</taxon>
        <taxon>Cirripedia</taxon>
        <taxon>Thoracica</taxon>
        <taxon>Thoracicalcarea</taxon>
        <taxon>Balanomorpha</taxon>
        <taxon>Balanoidea</taxon>
        <taxon>Balanidae</taxon>
        <taxon>Amphibalaninae</taxon>
        <taxon>Amphibalanus</taxon>
    </lineage>
</organism>
<feature type="domain" description="Small acidic protein-like" evidence="2">
    <location>
        <begin position="408"/>
        <end position="478"/>
    </location>
</feature>
<dbReference type="Pfam" id="PF15477">
    <property type="entry name" value="SMAP"/>
    <property type="match status" value="1"/>
</dbReference>
<protein>
    <submittedName>
        <fullName evidence="3">Arginine/serine-rich coiled-coil protein 2</fullName>
    </submittedName>
</protein>
<comment type="caution">
    <text evidence="3">The sequence shown here is derived from an EMBL/GenBank/DDBJ whole genome shotgun (WGS) entry which is preliminary data.</text>
</comment>
<sequence length="488" mass="55798">MDALAGYVSDGDSKMSGDNTANYEAVEMDISEPTLCFRRSQTTSGGRSPGAVPLAEASRKDSLPGSTSSSERAHKDGRRGSEDRDRRQDSEKGRGESDRERRSSERDRKEQSERDRAARRASSDSERDRRDSDRERHRDGDKSRRDGDRDRRDEHRDSRDGDRDRRDADKSRSGGDRRDSDRSRKDGPRDKRDLDRRSDRRGADRRDRRDDRGRGRRGGNRDRRDRGRRDRRSSRDRDRRDRHSRSRSRSRDRDRRSKKRSRTRSRTPDRKRRSSSEDGDRPRVTPGVPVLPGPKGPSMLNPFPYYNPTVLPPLPPGADKEKVRERLEKLKKQGNLQVYQQIMSGVPQTPPQLGGPLPRFMTATALNAAKFADQERKKKLLWGNKKAEAEQQAAAESGSAGPSTAGVWKSAAFEQDKDGKMATKFLKLMGVKNAEEVASKNTEASEVVEKQKKMFEEMEHQYEQGRVNTHMQKGFGLGYTTQYLQPKS</sequence>